<proteinExistence type="predicted"/>
<protein>
    <submittedName>
        <fullName evidence="1">Uncharacterized protein</fullName>
    </submittedName>
</protein>
<name>A0ACC2NLH3_9HYME</name>
<gene>
    <name evidence="1" type="ORF">QAD02_002745</name>
</gene>
<dbReference type="Proteomes" id="UP001239111">
    <property type="component" value="Chromosome 3"/>
</dbReference>
<organism evidence="1 2">
    <name type="scientific">Eretmocerus hayati</name>
    <dbReference type="NCBI Taxonomy" id="131215"/>
    <lineage>
        <taxon>Eukaryota</taxon>
        <taxon>Metazoa</taxon>
        <taxon>Ecdysozoa</taxon>
        <taxon>Arthropoda</taxon>
        <taxon>Hexapoda</taxon>
        <taxon>Insecta</taxon>
        <taxon>Pterygota</taxon>
        <taxon>Neoptera</taxon>
        <taxon>Endopterygota</taxon>
        <taxon>Hymenoptera</taxon>
        <taxon>Apocrita</taxon>
        <taxon>Proctotrupomorpha</taxon>
        <taxon>Chalcidoidea</taxon>
        <taxon>Aphelinidae</taxon>
        <taxon>Aphelininae</taxon>
        <taxon>Eretmocerus</taxon>
    </lineage>
</organism>
<comment type="caution">
    <text evidence="1">The sequence shown here is derived from an EMBL/GenBank/DDBJ whole genome shotgun (WGS) entry which is preliminary data.</text>
</comment>
<accession>A0ACC2NLH3</accession>
<sequence>MPTTNLTDDERFQVLINLGFTPGCTVCEAEYFPNAEFGCNCSSPQFDLHFTNGQVTVTDSEVDFLAHILDEEDFDYLSRYTTWLPELVSRDPHVRHDNFERCRIYPMTTYGLFTRDFYEAEIIGSESDIDTVEFPNLEVKLSHS</sequence>
<evidence type="ECO:0000313" key="1">
    <source>
        <dbReference type="EMBL" id="KAJ8671486.1"/>
    </source>
</evidence>
<keyword evidence="2" id="KW-1185">Reference proteome</keyword>
<dbReference type="EMBL" id="CM056743">
    <property type="protein sequence ID" value="KAJ8671486.1"/>
    <property type="molecule type" value="Genomic_DNA"/>
</dbReference>
<evidence type="ECO:0000313" key="2">
    <source>
        <dbReference type="Proteomes" id="UP001239111"/>
    </source>
</evidence>
<reference evidence="1" key="1">
    <citation type="submission" date="2023-04" db="EMBL/GenBank/DDBJ databases">
        <title>A chromosome-level genome assembly of the parasitoid wasp Eretmocerus hayati.</title>
        <authorList>
            <person name="Zhong Y."/>
            <person name="Liu S."/>
            <person name="Liu Y."/>
        </authorList>
    </citation>
    <scope>NUCLEOTIDE SEQUENCE</scope>
    <source>
        <strain evidence="1">ZJU_SS_LIU_2023</strain>
    </source>
</reference>